<dbReference type="CDD" id="cd09917">
    <property type="entry name" value="F-box_SF"/>
    <property type="match status" value="1"/>
</dbReference>
<dbReference type="EMBL" id="JAACJM010000115">
    <property type="protein sequence ID" value="KAF5345012.1"/>
    <property type="molecule type" value="Genomic_DNA"/>
</dbReference>
<dbReference type="Pfam" id="PF12937">
    <property type="entry name" value="F-box-like"/>
    <property type="match status" value="1"/>
</dbReference>
<name>A0A8H5FQG2_9AGAR</name>
<reference evidence="2 3" key="1">
    <citation type="journal article" date="2020" name="ISME J.">
        <title>Uncovering the hidden diversity of litter-decomposition mechanisms in mushroom-forming fungi.</title>
        <authorList>
            <person name="Floudas D."/>
            <person name="Bentzer J."/>
            <person name="Ahren D."/>
            <person name="Johansson T."/>
            <person name="Persson P."/>
            <person name="Tunlid A."/>
        </authorList>
    </citation>
    <scope>NUCLEOTIDE SEQUENCE [LARGE SCALE GENOMIC DNA]</scope>
    <source>
        <strain evidence="2 3">CBS 291.85</strain>
    </source>
</reference>
<dbReference type="InterPro" id="IPR036047">
    <property type="entry name" value="F-box-like_dom_sf"/>
</dbReference>
<evidence type="ECO:0000313" key="2">
    <source>
        <dbReference type="EMBL" id="KAF5345012.1"/>
    </source>
</evidence>
<dbReference type="OrthoDB" id="3038673at2759"/>
<evidence type="ECO:0000259" key="1">
    <source>
        <dbReference type="Pfam" id="PF12937"/>
    </source>
</evidence>
<feature type="domain" description="F-box" evidence="1">
    <location>
        <begin position="113"/>
        <end position="161"/>
    </location>
</feature>
<evidence type="ECO:0000313" key="3">
    <source>
        <dbReference type="Proteomes" id="UP000559256"/>
    </source>
</evidence>
<keyword evidence="3" id="KW-1185">Reference proteome</keyword>
<gene>
    <name evidence="2" type="ORF">D9758_010435</name>
</gene>
<dbReference type="Proteomes" id="UP000559256">
    <property type="component" value="Unassembled WGS sequence"/>
</dbReference>
<protein>
    <recommendedName>
        <fullName evidence="1">F-box domain-containing protein</fullName>
    </recommendedName>
</protein>
<dbReference type="AlphaFoldDB" id="A0A8H5FQG2"/>
<dbReference type="InterPro" id="IPR001810">
    <property type="entry name" value="F-box_dom"/>
</dbReference>
<accession>A0A8H5FQG2</accession>
<organism evidence="2 3">
    <name type="scientific">Tetrapyrgos nigripes</name>
    <dbReference type="NCBI Taxonomy" id="182062"/>
    <lineage>
        <taxon>Eukaryota</taxon>
        <taxon>Fungi</taxon>
        <taxon>Dikarya</taxon>
        <taxon>Basidiomycota</taxon>
        <taxon>Agaricomycotina</taxon>
        <taxon>Agaricomycetes</taxon>
        <taxon>Agaricomycetidae</taxon>
        <taxon>Agaricales</taxon>
        <taxon>Marasmiineae</taxon>
        <taxon>Marasmiaceae</taxon>
        <taxon>Tetrapyrgos</taxon>
    </lineage>
</organism>
<proteinExistence type="predicted"/>
<dbReference type="Gene3D" id="1.20.1280.50">
    <property type="match status" value="1"/>
</dbReference>
<sequence length="558" mass="63517">MTITSGRNVLQPISFCNDEDQDLKFTIPKPTSVSTSLLTRIDELARTNLPPMDSETPSLSAVLAESKARLKQITFRISSGRSAHLLKELHDARERELESIHRLNGILSNGRLLPPEILLEIFAFCMETIFGRFVIDLTQRDNILWRLGQVCSRWRALVSQHMHRYWSSIVIDLNRLSEPQHIAPGYVQYLLEICLRRSANHSLTFEVVGCPTHCARLKQDIFSLLVSQSDRWKKVTFRNIPYSLLSGHLSHLQHIPRLENLTICLPKHDTPNTAPESIIPHDTPINLLSSSSRLQYIYLYGFDLGTLSNLRVPWSTLPDISGMYSCDTMLEVFNLATSMSSSFICMGTKTPPQNPPTHIVHPSLSDFDLDGFLWILDYLTLPTLQRFCAHAWEPSQFSIIPSFIRRHPSISELRLWVEECSPDESIMLDIYQACTEITSLKLGVDMHDAYRLFPMLTVDESSSKGCLLPKLIDLELDAGTVHADLAALLIKMLESRNRSPSLTHHCAKIESLTVYVSMRTLETSLDKQLQVFRDKGMRIVLEESAFPEPTEEEDLVMY</sequence>
<dbReference type="SUPFAM" id="SSF81383">
    <property type="entry name" value="F-box domain"/>
    <property type="match status" value="1"/>
</dbReference>
<comment type="caution">
    <text evidence="2">The sequence shown here is derived from an EMBL/GenBank/DDBJ whole genome shotgun (WGS) entry which is preliminary data.</text>
</comment>